<dbReference type="WBParaSite" id="Pan_g8476.t1">
    <property type="protein sequence ID" value="Pan_g8476.t1"/>
    <property type="gene ID" value="Pan_g8476"/>
</dbReference>
<dbReference type="SMART" id="SM00225">
    <property type="entry name" value="BTB"/>
    <property type="match status" value="1"/>
</dbReference>
<dbReference type="PROSITE" id="PS50097">
    <property type="entry name" value="BTB"/>
    <property type="match status" value="1"/>
</dbReference>
<dbReference type="InterPro" id="IPR044714">
    <property type="entry name" value="AtSIBP1-like"/>
</dbReference>
<protein>
    <submittedName>
        <fullName evidence="3">BTB domain-containing protein</fullName>
    </submittedName>
</protein>
<evidence type="ECO:0000313" key="2">
    <source>
        <dbReference type="Proteomes" id="UP000492821"/>
    </source>
</evidence>
<dbReference type="Gene3D" id="3.30.710.10">
    <property type="entry name" value="Potassium Channel Kv1.1, Chain A"/>
    <property type="match status" value="1"/>
</dbReference>
<dbReference type="InterPro" id="IPR000210">
    <property type="entry name" value="BTB/POZ_dom"/>
</dbReference>
<sequence>MFTHTVRLELDQTFLDKETIMNTPVFKFNGIEDFECWISVKRSLLAGITLSLEFNVLNESMPDQDILRYHLTLVTVAKTEGGKELVMYSNAVKARDLAPHCYINGKITLVSTATYTRLCVVNNDVKMYAIQLLPHEVMQFGDQNCDMKFVIGNGSISAHKAFMSLISPVFAAMFTHNTKEAQTGVINITDFDCSTVKAVIDLLYSRLFKPKSYKEVMEVLRFAEKYIINAAVDRLEKWLTHNVTPENFNAIVEYAWNHSSDKLKDVCARYYQQHVDFEFRQIDPVILGEMVKLIK</sequence>
<dbReference type="PANTHER" id="PTHR46672">
    <property type="entry name" value="OS08G0495500 PROTEIN-RELATED"/>
    <property type="match status" value="1"/>
</dbReference>
<evidence type="ECO:0000259" key="1">
    <source>
        <dbReference type="PROSITE" id="PS50097"/>
    </source>
</evidence>
<dbReference type="AlphaFoldDB" id="A0A7E4WA47"/>
<dbReference type="Proteomes" id="UP000492821">
    <property type="component" value="Unassembled WGS sequence"/>
</dbReference>
<reference evidence="3" key="2">
    <citation type="submission" date="2020-10" db="UniProtKB">
        <authorList>
            <consortium name="WormBaseParasite"/>
        </authorList>
    </citation>
    <scope>IDENTIFICATION</scope>
</reference>
<reference evidence="2" key="1">
    <citation type="journal article" date="2013" name="Genetics">
        <title>The draft genome and transcriptome of Panagrellus redivivus are shaped by the harsh demands of a free-living lifestyle.</title>
        <authorList>
            <person name="Srinivasan J."/>
            <person name="Dillman A.R."/>
            <person name="Macchietto M.G."/>
            <person name="Heikkinen L."/>
            <person name="Lakso M."/>
            <person name="Fracchia K.M."/>
            <person name="Antoshechkin I."/>
            <person name="Mortazavi A."/>
            <person name="Wong G."/>
            <person name="Sternberg P.W."/>
        </authorList>
    </citation>
    <scope>NUCLEOTIDE SEQUENCE [LARGE SCALE GENOMIC DNA]</scope>
    <source>
        <strain evidence="2">MT8872</strain>
    </source>
</reference>
<dbReference type="CDD" id="cd18186">
    <property type="entry name" value="BTB_POZ_ZBTB_KLHL-like"/>
    <property type="match status" value="1"/>
</dbReference>
<evidence type="ECO:0000313" key="3">
    <source>
        <dbReference type="WBParaSite" id="Pan_g8476.t1"/>
    </source>
</evidence>
<dbReference type="SUPFAM" id="SSF54695">
    <property type="entry name" value="POZ domain"/>
    <property type="match status" value="1"/>
</dbReference>
<dbReference type="InterPro" id="IPR011333">
    <property type="entry name" value="SKP1/BTB/POZ_sf"/>
</dbReference>
<organism evidence="2 3">
    <name type="scientific">Panagrellus redivivus</name>
    <name type="common">Microworm</name>
    <dbReference type="NCBI Taxonomy" id="6233"/>
    <lineage>
        <taxon>Eukaryota</taxon>
        <taxon>Metazoa</taxon>
        <taxon>Ecdysozoa</taxon>
        <taxon>Nematoda</taxon>
        <taxon>Chromadorea</taxon>
        <taxon>Rhabditida</taxon>
        <taxon>Tylenchina</taxon>
        <taxon>Panagrolaimomorpha</taxon>
        <taxon>Panagrolaimoidea</taxon>
        <taxon>Panagrolaimidae</taxon>
        <taxon>Panagrellus</taxon>
    </lineage>
</organism>
<name>A0A7E4WA47_PANRE</name>
<accession>A0A7E4WA47</accession>
<feature type="domain" description="BTB" evidence="1">
    <location>
        <begin position="145"/>
        <end position="212"/>
    </location>
</feature>
<proteinExistence type="predicted"/>
<keyword evidence="2" id="KW-1185">Reference proteome</keyword>
<dbReference type="Pfam" id="PF00651">
    <property type="entry name" value="BTB"/>
    <property type="match status" value="1"/>
</dbReference>